<keyword evidence="2" id="KW-0813">Transport</keyword>
<protein>
    <recommendedName>
        <fullName evidence="5">CNH domain-containing protein</fullName>
    </recommendedName>
</protein>
<dbReference type="PANTHER" id="PTHR12894">
    <property type="entry name" value="CNH DOMAIN CONTAINING"/>
    <property type="match status" value="1"/>
</dbReference>
<keyword evidence="4" id="KW-0653">Protein transport</keyword>
<dbReference type="Proteomes" id="UP000271241">
    <property type="component" value="Unassembled WGS sequence"/>
</dbReference>
<dbReference type="PROSITE" id="PS50219">
    <property type="entry name" value="CNH"/>
    <property type="match status" value="1"/>
</dbReference>
<evidence type="ECO:0000256" key="4">
    <source>
        <dbReference type="ARBA" id="ARBA00022927"/>
    </source>
</evidence>
<dbReference type="STRING" id="78915.A0A4P9XTP5"/>
<dbReference type="EMBL" id="KZ992557">
    <property type="protein sequence ID" value="RKP08931.1"/>
    <property type="molecule type" value="Genomic_DNA"/>
</dbReference>
<dbReference type="GO" id="GO:0015031">
    <property type="term" value="P:protein transport"/>
    <property type="evidence" value="ECO:0007669"/>
    <property type="project" value="UniProtKB-KW"/>
</dbReference>
<gene>
    <name evidence="6" type="ORF">THASP1DRAFT_29275</name>
</gene>
<dbReference type="InterPro" id="IPR001180">
    <property type="entry name" value="CNH_dom"/>
</dbReference>
<dbReference type="SUPFAM" id="SSF50978">
    <property type="entry name" value="WD40 repeat-like"/>
    <property type="match status" value="1"/>
</dbReference>
<sequence>MASQPFDLRGIIAELQLESNVPPRPPGSDGPLQRRLVSLSRSSSVNTTLRPTIECAEVWGNNIYLGTTDGTIVTVSVDDRVSYNASGEAGLPRYTIVQRRNVGSARRVERLVAVPSLRKLIAFCDSALSFYALPTLNPFPAELIPSVRGVTCFCVSPRLSRGVDGQGSLRICVAKRRAIHMYRLANDLLRVKEFVISDSAVVMCCNDQSICYADSRDYRILDMDSDRSISIFPVAQSDDSSSSRNASAVRPVIATIGDSEFILVNTTLSTHILDVAQRKRASQAVARWNGKVRHVHWAMYSHPFVVALLRNGAITVHHVDTQQQLQVMDVRALQARSLIQGPGITVCHTALAEKLSRPDVDSAQAASSLERNFILSQDSVTAMVALPIVEVADRHLQEKHVEEAVMLVETYLATHEGMHFKSMGIMYIYRKAGLICFGETLFDDALAFFRKGELDPRVLVNLFPELALQHYKVPVEHGVRQLVDQMGSIHNIISTHLTAFGSTEDEQLRAMYMTNATDMLLKYLKMCKESGGIPGGEFADDLDTLLLRLYTDVDEQGLLRLLSGDNNCHVEACAPWLEKHEKHYALSLLHRSHGNLREAMAIWKRIVDGELSDAAFGGLEELTSALVASKDRDLLFEFTPWVLATDAAAGVVMLTRLQEDADKPLSDDEMFTMIQEHGPSRLITFLEQLVLRQQTNDPSKHDALAQIYITRLGELLDKTPDQLSDQLDAFHAAQRDNSKEYFALFLQHQPGKLARMRSKLLQFLQTSKLYTPDAVLASLQDIQLIDVEACVVLVRLERYEEALHLLVDDLRDFVGAEMLCYGSGAFARMGGEVDAGHAVSRQMFTTLLDIYLNQPGEYQEANVTRLLSSFSHSLDAITALRSLPDHWSAEIVGGFLIQAVRRSTSASREQQILRALAHTELNKASAAYIARAAMHGPIALSENTLCRVCKKPFTSPLSGCQLRRGRALEVEHVHCMADQ</sequence>
<dbReference type="PANTHER" id="PTHR12894:SF27">
    <property type="entry name" value="TRANSFORMING GROWTH FACTOR-BETA RECEPTOR-ASSOCIATED PROTEIN 1"/>
    <property type="match status" value="1"/>
</dbReference>
<dbReference type="Pfam" id="PF00780">
    <property type="entry name" value="CNH"/>
    <property type="match status" value="1"/>
</dbReference>
<evidence type="ECO:0000256" key="1">
    <source>
        <dbReference type="ARBA" id="ARBA00004496"/>
    </source>
</evidence>
<comment type="subcellular location">
    <subcellularLocation>
        <location evidence="1">Cytoplasm</location>
    </subcellularLocation>
</comment>
<name>A0A4P9XTP5_9FUNG</name>
<keyword evidence="7" id="KW-1185">Reference proteome</keyword>
<dbReference type="AlphaFoldDB" id="A0A4P9XTP5"/>
<evidence type="ECO:0000259" key="5">
    <source>
        <dbReference type="PROSITE" id="PS50219"/>
    </source>
</evidence>
<dbReference type="GO" id="GO:0034058">
    <property type="term" value="P:endosomal vesicle fusion"/>
    <property type="evidence" value="ECO:0007669"/>
    <property type="project" value="TreeGrafter"/>
</dbReference>
<dbReference type="InterPro" id="IPR019452">
    <property type="entry name" value="VPS39/TGF_beta_rcpt-assoc_1"/>
</dbReference>
<dbReference type="InterPro" id="IPR036322">
    <property type="entry name" value="WD40_repeat_dom_sf"/>
</dbReference>
<dbReference type="OrthoDB" id="10258882at2759"/>
<evidence type="ECO:0000313" key="7">
    <source>
        <dbReference type="Proteomes" id="UP000271241"/>
    </source>
</evidence>
<organism evidence="6 7">
    <name type="scientific">Thamnocephalis sphaerospora</name>
    <dbReference type="NCBI Taxonomy" id="78915"/>
    <lineage>
        <taxon>Eukaryota</taxon>
        <taxon>Fungi</taxon>
        <taxon>Fungi incertae sedis</taxon>
        <taxon>Zoopagomycota</taxon>
        <taxon>Zoopagomycotina</taxon>
        <taxon>Zoopagomycetes</taxon>
        <taxon>Zoopagales</taxon>
        <taxon>Sigmoideomycetaceae</taxon>
        <taxon>Thamnocephalis</taxon>
    </lineage>
</organism>
<evidence type="ECO:0000256" key="2">
    <source>
        <dbReference type="ARBA" id="ARBA00022448"/>
    </source>
</evidence>
<dbReference type="GO" id="GO:0006914">
    <property type="term" value="P:autophagy"/>
    <property type="evidence" value="ECO:0007669"/>
    <property type="project" value="TreeGrafter"/>
</dbReference>
<dbReference type="GO" id="GO:0005737">
    <property type="term" value="C:cytoplasm"/>
    <property type="evidence" value="ECO:0007669"/>
    <property type="project" value="UniProtKB-SubCell"/>
</dbReference>
<keyword evidence="3" id="KW-0963">Cytoplasm</keyword>
<dbReference type="InterPro" id="IPR032914">
    <property type="entry name" value="Vam6/VPS39/TRAP1"/>
</dbReference>
<evidence type="ECO:0000313" key="6">
    <source>
        <dbReference type="EMBL" id="RKP08931.1"/>
    </source>
</evidence>
<feature type="domain" description="CNH" evidence="5">
    <location>
        <begin position="50"/>
        <end position="343"/>
    </location>
</feature>
<dbReference type="GO" id="GO:0016020">
    <property type="term" value="C:membrane"/>
    <property type="evidence" value="ECO:0007669"/>
    <property type="project" value="TreeGrafter"/>
</dbReference>
<dbReference type="Pfam" id="PF10366">
    <property type="entry name" value="Vps39_1"/>
    <property type="match status" value="1"/>
</dbReference>
<accession>A0A4P9XTP5</accession>
<evidence type="ECO:0000256" key="3">
    <source>
        <dbReference type="ARBA" id="ARBA00022490"/>
    </source>
</evidence>
<reference evidence="7" key="1">
    <citation type="journal article" date="2018" name="Nat. Microbiol.">
        <title>Leveraging single-cell genomics to expand the fungal tree of life.</title>
        <authorList>
            <person name="Ahrendt S.R."/>
            <person name="Quandt C.A."/>
            <person name="Ciobanu D."/>
            <person name="Clum A."/>
            <person name="Salamov A."/>
            <person name="Andreopoulos B."/>
            <person name="Cheng J.F."/>
            <person name="Woyke T."/>
            <person name="Pelin A."/>
            <person name="Henrissat B."/>
            <person name="Reynolds N.K."/>
            <person name="Benny G.L."/>
            <person name="Smith M.E."/>
            <person name="James T.Y."/>
            <person name="Grigoriev I.V."/>
        </authorList>
    </citation>
    <scope>NUCLEOTIDE SEQUENCE [LARGE SCALE GENOMIC DNA]</scope>
    <source>
        <strain evidence="7">RSA 1356</strain>
    </source>
</reference>
<proteinExistence type="predicted"/>